<dbReference type="SFLD" id="SFLDS00003">
    <property type="entry name" value="Haloacid_Dehalogenase"/>
    <property type="match status" value="1"/>
</dbReference>
<dbReference type="Gene3D" id="3.40.50.1000">
    <property type="entry name" value="HAD superfamily/HAD-like"/>
    <property type="match status" value="1"/>
</dbReference>
<dbReference type="NCBIfam" id="TIGR01509">
    <property type="entry name" value="HAD-SF-IA-v3"/>
    <property type="match status" value="1"/>
</dbReference>
<dbReference type="InterPro" id="IPR023214">
    <property type="entry name" value="HAD_sf"/>
</dbReference>
<dbReference type="PANTHER" id="PTHR43611">
    <property type="entry name" value="ALPHA-D-GLUCOSE 1-PHOSPHATE PHOSPHATASE"/>
    <property type="match status" value="1"/>
</dbReference>
<dbReference type="Gene3D" id="1.10.150.240">
    <property type="entry name" value="Putative phosphatase, domain 2"/>
    <property type="match status" value="1"/>
</dbReference>
<dbReference type="InterPro" id="IPR023198">
    <property type="entry name" value="PGP-like_dom2"/>
</dbReference>
<dbReference type="AlphaFoldDB" id="A0A425XZF4"/>
<evidence type="ECO:0000313" key="2">
    <source>
        <dbReference type="Proteomes" id="UP000285794"/>
    </source>
</evidence>
<dbReference type="PANTHER" id="PTHR43611:SF3">
    <property type="entry name" value="FLAVIN MONONUCLEOTIDE HYDROLASE 1, CHLOROPLATIC"/>
    <property type="match status" value="1"/>
</dbReference>
<dbReference type="OrthoDB" id="9797415at2"/>
<dbReference type="SUPFAM" id="SSF56784">
    <property type="entry name" value="HAD-like"/>
    <property type="match status" value="1"/>
</dbReference>
<dbReference type="RefSeq" id="WP_125031056.1">
    <property type="nucleotide sequence ID" value="NZ_JAPXVP010000010.1"/>
</dbReference>
<proteinExistence type="predicted"/>
<accession>A0A425XZF4</accession>
<protein>
    <submittedName>
        <fullName evidence="1">HAD family phosphatase</fullName>
    </submittedName>
</protein>
<gene>
    <name evidence="1" type="ORF">DWB61_11605</name>
</gene>
<dbReference type="CDD" id="cd02603">
    <property type="entry name" value="HAD_sEH-N_like"/>
    <property type="match status" value="1"/>
</dbReference>
<dbReference type="InterPro" id="IPR006439">
    <property type="entry name" value="HAD-SF_hydro_IA"/>
</dbReference>
<dbReference type="Pfam" id="PF00702">
    <property type="entry name" value="Hydrolase"/>
    <property type="match status" value="1"/>
</dbReference>
<reference evidence="1 2" key="1">
    <citation type="submission" date="2018-07" db="EMBL/GenBank/DDBJ databases">
        <title>Draft genome sequence of Ancylomarina sp. M1P.</title>
        <authorList>
            <person name="Yadav S."/>
            <person name="Villanueva L."/>
            <person name="Damste J.S.S."/>
        </authorList>
    </citation>
    <scope>NUCLEOTIDE SEQUENCE [LARGE SCALE GENOMIC DNA]</scope>
    <source>
        <strain evidence="1 2">M1P</strain>
    </source>
</reference>
<dbReference type="SFLD" id="SFLDG01129">
    <property type="entry name" value="C1.5:_HAD__Beta-PGM__Phosphata"/>
    <property type="match status" value="1"/>
</dbReference>
<name>A0A425XZF4_9BACT</name>
<dbReference type="InterPro" id="IPR036412">
    <property type="entry name" value="HAD-like_sf"/>
</dbReference>
<keyword evidence="2" id="KW-1185">Reference proteome</keyword>
<evidence type="ECO:0000313" key="1">
    <source>
        <dbReference type="EMBL" id="RRG20654.1"/>
    </source>
</evidence>
<dbReference type="Proteomes" id="UP000285794">
    <property type="component" value="Unassembled WGS sequence"/>
</dbReference>
<organism evidence="1 2">
    <name type="scientific">Ancylomarina euxinus</name>
    <dbReference type="NCBI Taxonomy" id="2283627"/>
    <lineage>
        <taxon>Bacteria</taxon>
        <taxon>Pseudomonadati</taxon>
        <taxon>Bacteroidota</taxon>
        <taxon>Bacteroidia</taxon>
        <taxon>Marinilabiliales</taxon>
        <taxon>Marinifilaceae</taxon>
        <taxon>Ancylomarina</taxon>
    </lineage>
</organism>
<sequence>MPNFSSIPNIVFDLGGVLLNIKPENSVNQFKAIGLNDTDRIQHEYRENGLFDRLEKGEVSPEDFRSEIRQYINAEVSDQQIDQAWNAMLLDFPYERLLLLQELKKTHKIFLLSNTNSIHWECYTKLIKESHGVELSDCFEKDYYSHNMGLRKPDTSIYNELLRAEKLKAEETLLIDDMYSNVEAARSVGMIAHHLDLENGESVLDLFAKN</sequence>
<comment type="caution">
    <text evidence="1">The sequence shown here is derived from an EMBL/GenBank/DDBJ whole genome shotgun (WGS) entry which is preliminary data.</text>
</comment>
<dbReference type="EMBL" id="QQWG01000011">
    <property type="protein sequence ID" value="RRG20654.1"/>
    <property type="molecule type" value="Genomic_DNA"/>
</dbReference>